<protein>
    <recommendedName>
        <fullName evidence="8">Zn(2)-C6 fungal-type domain-containing protein</fullName>
    </recommendedName>
</protein>
<dbReference type="GO" id="GO:0003677">
    <property type="term" value="F:DNA binding"/>
    <property type="evidence" value="ECO:0007669"/>
    <property type="project" value="UniProtKB-KW"/>
</dbReference>
<dbReference type="InterPro" id="IPR007219">
    <property type="entry name" value="XnlR_reg_dom"/>
</dbReference>
<comment type="caution">
    <text evidence="9">The sequence shown here is derived from an EMBL/GenBank/DDBJ whole genome shotgun (WGS) entry which is preliminary data.</text>
</comment>
<dbReference type="CDD" id="cd00067">
    <property type="entry name" value="GAL4"/>
    <property type="match status" value="1"/>
</dbReference>
<dbReference type="InterPro" id="IPR001138">
    <property type="entry name" value="Zn2Cys6_DnaBD"/>
</dbReference>
<name>A0AAD4CDD1_ASPNN</name>
<sequence length="739" mass="82880">MDTFPHSDIFLHGPSFLICAIISMMKRKNDSQIPDGMMHQWRRPPRSCSLCRVKKLRCDRGHPCSNCTQRNESCVYAGREGLQSPISSPTPTSSRISAPKDTATQAQSSLHTSSNDTTMLVDRIQRLEEMVFDKSTPLPRRSDEPFQASFSPFGSQPPMDFQIHATGLADDCLPNIPRITGYLPPLAQARQLFNHFASCMQPTFGVLHIPSTKTLMEDMYEKRMGGGEPTPAELALIFTIFAGAATAWTPSLLETLQTSQQKAKQACTTYSNVALLILDNNHNADTSTTKLQAITTLVHVLSHGDGVSDRVHILRVRQLVLARNMQIHRLDTPKRQAERKVKGANIIELEVQRRAWWHMVSTDWLHALLGGPQEGIYLLQPKHMNVNYPMNTDDELITPSGPQHSFPLSVPTIMSVFHYRTKLAELCREVVDTLPEVFLDPSEPVSRGASYDAILALDAKFRDFLDTMPLFFKLDPASIQQSRDICRERPYIAWQRTFTQFGIHVRICRLHQPFHLAGITDPKYAYSRKVCVESAETVLNLRRTMDEIGALVNLMPSRFWVIIQHLFLAAIMLATDVALDPGAPEANSRKDKVLAACQMLERSQHESSTLAKAIRKNTQTLLMILQNQASASDNDVVLGEVAWNERRSATHRTSDHKNELSEKHDGVTAPSPVPNVAEARILEGENLSRSSGALLNQPADEETWGQLWLDMFNAGLESDGPQWSSLLEELAFTEFSNFP</sequence>
<feature type="compositionally biased region" description="Basic and acidic residues" evidence="7">
    <location>
        <begin position="647"/>
        <end position="666"/>
    </location>
</feature>
<proteinExistence type="predicted"/>
<evidence type="ECO:0000256" key="1">
    <source>
        <dbReference type="ARBA" id="ARBA00004123"/>
    </source>
</evidence>
<dbReference type="Gene3D" id="4.10.240.10">
    <property type="entry name" value="Zn(2)-C6 fungal-type DNA-binding domain"/>
    <property type="match status" value="1"/>
</dbReference>
<dbReference type="SUPFAM" id="SSF57701">
    <property type="entry name" value="Zn2/Cys6 DNA-binding domain"/>
    <property type="match status" value="1"/>
</dbReference>
<evidence type="ECO:0000313" key="10">
    <source>
        <dbReference type="Proteomes" id="UP001194746"/>
    </source>
</evidence>
<evidence type="ECO:0000256" key="3">
    <source>
        <dbReference type="ARBA" id="ARBA00023015"/>
    </source>
</evidence>
<dbReference type="PANTHER" id="PTHR31001:SF90">
    <property type="entry name" value="CENTROMERE DNA-BINDING PROTEIN COMPLEX CBF3 SUBUNIT B"/>
    <property type="match status" value="1"/>
</dbReference>
<accession>A0AAD4CDD1</accession>
<evidence type="ECO:0000256" key="6">
    <source>
        <dbReference type="ARBA" id="ARBA00023242"/>
    </source>
</evidence>
<evidence type="ECO:0000259" key="8">
    <source>
        <dbReference type="PROSITE" id="PS50048"/>
    </source>
</evidence>
<dbReference type="GO" id="GO:0009893">
    <property type="term" value="P:positive regulation of metabolic process"/>
    <property type="evidence" value="ECO:0007669"/>
    <property type="project" value="UniProtKB-ARBA"/>
</dbReference>
<dbReference type="Pfam" id="PF00172">
    <property type="entry name" value="Zn_clus"/>
    <property type="match status" value="1"/>
</dbReference>
<evidence type="ECO:0000256" key="2">
    <source>
        <dbReference type="ARBA" id="ARBA00022723"/>
    </source>
</evidence>
<dbReference type="CDD" id="cd12148">
    <property type="entry name" value="fungal_TF_MHR"/>
    <property type="match status" value="1"/>
</dbReference>
<reference evidence="9" key="1">
    <citation type="journal article" date="2019" name="Beilstein J. Org. Chem.">
        <title>Nanangenines: drimane sesquiterpenoids as the dominant metabolite cohort of a novel Australian fungus, Aspergillus nanangensis.</title>
        <authorList>
            <person name="Lacey H.J."/>
            <person name="Gilchrist C.L.M."/>
            <person name="Crombie A."/>
            <person name="Kalaitzis J.A."/>
            <person name="Vuong D."/>
            <person name="Rutledge P.J."/>
            <person name="Turner P."/>
            <person name="Pitt J.I."/>
            <person name="Lacey E."/>
            <person name="Chooi Y.H."/>
            <person name="Piggott A.M."/>
        </authorList>
    </citation>
    <scope>NUCLEOTIDE SEQUENCE</scope>
    <source>
        <strain evidence="9">MST-FP2251</strain>
    </source>
</reference>
<keyword evidence="6" id="KW-0539">Nucleus</keyword>
<dbReference type="Proteomes" id="UP001194746">
    <property type="component" value="Unassembled WGS sequence"/>
</dbReference>
<evidence type="ECO:0000256" key="4">
    <source>
        <dbReference type="ARBA" id="ARBA00023125"/>
    </source>
</evidence>
<feature type="region of interest" description="Disordered" evidence="7">
    <location>
        <begin position="82"/>
        <end position="115"/>
    </location>
</feature>
<keyword evidence="3" id="KW-0805">Transcription regulation</keyword>
<dbReference type="EMBL" id="VCAU01000123">
    <property type="protein sequence ID" value="KAF9884404.1"/>
    <property type="molecule type" value="Genomic_DNA"/>
</dbReference>
<dbReference type="InterPro" id="IPR050613">
    <property type="entry name" value="Sec_Metabolite_Reg"/>
</dbReference>
<dbReference type="GO" id="GO:0006351">
    <property type="term" value="P:DNA-templated transcription"/>
    <property type="evidence" value="ECO:0007669"/>
    <property type="project" value="InterPro"/>
</dbReference>
<feature type="compositionally biased region" description="Low complexity" evidence="7">
    <location>
        <begin position="84"/>
        <end position="97"/>
    </location>
</feature>
<dbReference type="SMART" id="SM00066">
    <property type="entry name" value="GAL4"/>
    <property type="match status" value="1"/>
</dbReference>
<evidence type="ECO:0000256" key="7">
    <source>
        <dbReference type="SAM" id="MobiDB-lite"/>
    </source>
</evidence>
<feature type="region of interest" description="Disordered" evidence="7">
    <location>
        <begin position="647"/>
        <end position="672"/>
    </location>
</feature>
<feature type="compositionally biased region" description="Polar residues" evidence="7">
    <location>
        <begin position="102"/>
        <end position="115"/>
    </location>
</feature>
<organism evidence="9 10">
    <name type="scientific">Aspergillus nanangensis</name>
    <dbReference type="NCBI Taxonomy" id="2582783"/>
    <lineage>
        <taxon>Eukaryota</taxon>
        <taxon>Fungi</taxon>
        <taxon>Dikarya</taxon>
        <taxon>Ascomycota</taxon>
        <taxon>Pezizomycotina</taxon>
        <taxon>Eurotiomycetes</taxon>
        <taxon>Eurotiomycetidae</taxon>
        <taxon>Eurotiales</taxon>
        <taxon>Aspergillaceae</taxon>
        <taxon>Aspergillus</taxon>
        <taxon>Aspergillus subgen. Circumdati</taxon>
    </lineage>
</organism>
<gene>
    <name evidence="9" type="ORF">FE257_001804</name>
</gene>
<evidence type="ECO:0000256" key="5">
    <source>
        <dbReference type="ARBA" id="ARBA00023163"/>
    </source>
</evidence>
<dbReference type="PANTHER" id="PTHR31001">
    <property type="entry name" value="UNCHARACTERIZED TRANSCRIPTIONAL REGULATORY PROTEIN"/>
    <property type="match status" value="1"/>
</dbReference>
<keyword evidence="4" id="KW-0238">DNA-binding</keyword>
<dbReference type="PROSITE" id="PS00463">
    <property type="entry name" value="ZN2_CY6_FUNGAL_1"/>
    <property type="match status" value="1"/>
</dbReference>
<evidence type="ECO:0000313" key="9">
    <source>
        <dbReference type="EMBL" id="KAF9884404.1"/>
    </source>
</evidence>
<dbReference type="GO" id="GO:0008270">
    <property type="term" value="F:zinc ion binding"/>
    <property type="evidence" value="ECO:0007669"/>
    <property type="project" value="InterPro"/>
</dbReference>
<dbReference type="Pfam" id="PF04082">
    <property type="entry name" value="Fungal_trans"/>
    <property type="match status" value="1"/>
</dbReference>
<dbReference type="PROSITE" id="PS50048">
    <property type="entry name" value="ZN2_CY6_FUNGAL_2"/>
    <property type="match status" value="1"/>
</dbReference>
<reference evidence="9" key="2">
    <citation type="submission" date="2020-02" db="EMBL/GenBank/DDBJ databases">
        <authorList>
            <person name="Gilchrist C.L.M."/>
            <person name="Chooi Y.-H."/>
        </authorList>
    </citation>
    <scope>NUCLEOTIDE SEQUENCE</scope>
    <source>
        <strain evidence="9">MST-FP2251</strain>
    </source>
</reference>
<keyword evidence="2" id="KW-0479">Metal-binding</keyword>
<dbReference type="GO" id="GO:0000981">
    <property type="term" value="F:DNA-binding transcription factor activity, RNA polymerase II-specific"/>
    <property type="evidence" value="ECO:0007669"/>
    <property type="project" value="InterPro"/>
</dbReference>
<keyword evidence="10" id="KW-1185">Reference proteome</keyword>
<comment type="subcellular location">
    <subcellularLocation>
        <location evidence="1">Nucleus</location>
    </subcellularLocation>
</comment>
<keyword evidence="5" id="KW-0804">Transcription</keyword>
<dbReference type="GO" id="GO:0005634">
    <property type="term" value="C:nucleus"/>
    <property type="evidence" value="ECO:0007669"/>
    <property type="project" value="UniProtKB-SubCell"/>
</dbReference>
<dbReference type="AlphaFoldDB" id="A0AAD4CDD1"/>
<dbReference type="InterPro" id="IPR036864">
    <property type="entry name" value="Zn2-C6_fun-type_DNA-bd_sf"/>
</dbReference>
<feature type="domain" description="Zn(2)-C6 fungal-type" evidence="8">
    <location>
        <begin position="47"/>
        <end position="76"/>
    </location>
</feature>